<name>A0A5K4F5I7_SCHMA</name>
<sequence length="70" mass="8047">MSEKYPGLGEVMENCSFDVPKESITMDIKYEELMKIGYCCVGYNIYKRIHSSIVELMKKKSNGDKVGMRT</sequence>
<dbReference type="AlphaFoldDB" id="A0A5K4F5I7"/>
<dbReference type="WBParaSite" id="Smp_314670.2">
    <property type="protein sequence ID" value="Smp_314670.2"/>
    <property type="gene ID" value="Smp_314670"/>
</dbReference>
<protein>
    <submittedName>
        <fullName evidence="1">Uncharacterized protein</fullName>
    </submittedName>
</protein>
<organism evidence="1">
    <name type="scientific">Schistosoma mansoni</name>
    <name type="common">Blood fluke</name>
    <dbReference type="NCBI Taxonomy" id="6183"/>
    <lineage>
        <taxon>Eukaryota</taxon>
        <taxon>Metazoa</taxon>
        <taxon>Spiralia</taxon>
        <taxon>Lophotrochozoa</taxon>
        <taxon>Platyhelminthes</taxon>
        <taxon>Trematoda</taxon>
        <taxon>Digenea</taxon>
        <taxon>Strigeidida</taxon>
        <taxon>Schistosomatoidea</taxon>
        <taxon>Schistosomatidae</taxon>
        <taxon>Schistosoma</taxon>
    </lineage>
</organism>
<proteinExistence type="predicted"/>
<reference evidence="1" key="1">
    <citation type="submission" date="2019-11" db="UniProtKB">
        <authorList>
            <consortium name="WormBaseParasite"/>
        </authorList>
    </citation>
    <scope>IDENTIFICATION</scope>
    <source>
        <strain evidence="1">Puerto Rican</strain>
    </source>
</reference>
<accession>A0A5K4F5I7</accession>
<dbReference type="InParanoid" id="A0A5K4F5I7"/>
<evidence type="ECO:0000313" key="1">
    <source>
        <dbReference type="WBParaSite" id="Smp_314670.2"/>
    </source>
</evidence>